<feature type="domain" description="VOC" evidence="2">
    <location>
        <begin position="276"/>
        <end position="402"/>
    </location>
</feature>
<dbReference type="GO" id="GO:0046872">
    <property type="term" value="F:metal ion binding"/>
    <property type="evidence" value="ECO:0007669"/>
    <property type="project" value="UniProtKB-KW"/>
</dbReference>
<evidence type="ECO:0000256" key="1">
    <source>
        <dbReference type="ARBA" id="ARBA00022723"/>
    </source>
</evidence>
<dbReference type="InterPro" id="IPR037523">
    <property type="entry name" value="VOC_core"/>
</dbReference>
<dbReference type="PANTHER" id="PTHR34580">
    <property type="match status" value="1"/>
</dbReference>
<reference evidence="4" key="1">
    <citation type="journal article" date="2016" name="Proc. Natl. Acad. Sci. U.S.A.">
        <title>Chromosome-level assembly of Arabidopsis thaliana Ler reveals the extent of translocation and inversion polymorphisms.</title>
        <authorList>
            <person name="Zapata L."/>
            <person name="Ding J."/>
            <person name="Willing E.M."/>
            <person name="Hartwig B."/>
            <person name="Bezdan D."/>
            <person name="Jiao W.B."/>
            <person name="Patel V."/>
            <person name="Velikkakam James G."/>
            <person name="Koornneef M."/>
            <person name="Ossowski S."/>
            <person name="Schneeberger K."/>
        </authorList>
    </citation>
    <scope>NUCLEOTIDE SEQUENCE [LARGE SCALE GENOMIC DNA]</scope>
    <source>
        <strain evidence="4">cv. Landsberg erecta</strain>
    </source>
</reference>
<dbReference type="InterPro" id="IPR026881">
    <property type="entry name" value="WYL_dom"/>
</dbReference>
<evidence type="ECO:0000313" key="4">
    <source>
        <dbReference type="Proteomes" id="UP000078284"/>
    </source>
</evidence>
<name>A0A178U5J1_ARATH</name>
<proteinExistence type="predicted"/>
<dbReference type="Pfam" id="PF00903">
    <property type="entry name" value="Glyoxalase"/>
    <property type="match status" value="1"/>
</dbReference>
<accession>A0A178U5J1</accession>
<dbReference type="InterPro" id="IPR029068">
    <property type="entry name" value="Glyas_Bleomycin-R_OHBP_Dase"/>
</dbReference>
<dbReference type="AlphaFoldDB" id="A0A178U5J1"/>
<keyword evidence="1" id="KW-0479">Metal-binding</keyword>
<dbReference type="InterPro" id="IPR034660">
    <property type="entry name" value="DinB/YfiT-like"/>
</dbReference>
<evidence type="ECO:0000259" key="2">
    <source>
        <dbReference type="PROSITE" id="PS51819"/>
    </source>
</evidence>
<comment type="caution">
    <text evidence="3">The sequence shown here is derived from an EMBL/GenBank/DDBJ whole genome shotgun (WGS) entry which is preliminary data.</text>
</comment>
<dbReference type="PANTHER" id="PTHR34580:SF3">
    <property type="entry name" value="PROTEIN PAFB"/>
    <property type="match status" value="1"/>
</dbReference>
<sequence>MTAKQLAEQLEMHIRTVYRYIDALCASGVPIVADSGPGGGYQLLHPLQDAPLFFNLDEQKALVHAARFASEAGYPYQEALSSAITKLKRYTNEEQLQTIERHEEGLNVISSVPRRELATLLQQLEQAIALGTTVQMDYAKNYATASENRLIDPYGLVHWKNQWYVTGWCQLREEIRSFRVDRIHSLELTDGQFDRPGNFDARHHFLRNLLPDQADSDDGLTTVVRIQGSPAVLTELSEHWQFSSGLLHLKDNELAARLPTSSLFVYLPYILLTYGRAIQITEPAELRSQSVRFYRDLLEFKEEWHQDSTDDEYALYSCGSAKFELMPLRTMANVLGLQADEVVSGSLTAVLDFGCDDVDAEYEKLKSRGITFLTEPHDRPAWRARICHFRDPDGHLFEIYTTMQVSFPSLRETIIHMLRVDYVWINALCNVPFEQIRAEVASFMEHTNGKSMTELAEMNEELVKRYQVFLDELPDLSATMTYTHPVYGVLNATYTDILQHISMHGQYHRGQLSTILRQLGLKAVTTDYVFYLYEI</sequence>
<dbReference type="InterPro" id="IPR036388">
    <property type="entry name" value="WH-like_DNA-bd_sf"/>
</dbReference>
<dbReference type="Pfam" id="PF08279">
    <property type="entry name" value="HTH_11"/>
    <property type="match status" value="1"/>
</dbReference>
<organism evidence="3 4">
    <name type="scientific">Arabidopsis thaliana</name>
    <name type="common">Mouse-ear cress</name>
    <dbReference type="NCBI Taxonomy" id="3702"/>
    <lineage>
        <taxon>Eukaryota</taxon>
        <taxon>Viridiplantae</taxon>
        <taxon>Streptophyta</taxon>
        <taxon>Embryophyta</taxon>
        <taxon>Tracheophyta</taxon>
        <taxon>Spermatophyta</taxon>
        <taxon>Magnoliopsida</taxon>
        <taxon>eudicotyledons</taxon>
        <taxon>Gunneridae</taxon>
        <taxon>Pentapetalae</taxon>
        <taxon>rosids</taxon>
        <taxon>malvids</taxon>
        <taxon>Brassicales</taxon>
        <taxon>Brassicaceae</taxon>
        <taxon>Camelineae</taxon>
        <taxon>Arabidopsis</taxon>
    </lineage>
</organism>
<dbReference type="InterPro" id="IPR013196">
    <property type="entry name" value="HTH_11"/>
</dbReference>
<dbReference type="InterPro" id="IPR051534">
    <property type="entry name" value="CBASS_pafABC_assoc_protein"/>
</dbReference>
<dbReference type="Gene3D" id="3.10.180.10">
    <property type="entry name" value="2,3-Dihydroxybiphenyl 1,2-Dioxygenase, domain 1"/>
    <property type="match status" value="1"/>
</dbReference>
<evidence type="ECO:0000313" key="3">
    <source>
        <dbReference type="EMBL" id="OAO89113.1"/>
    </source>
</evidence>
<dbReference type="Pfam" id="PF05163">
    <property type="entry name" value="DinB"/>
    <property type="match status" value="1"/>
</dbReference>
<protein>
    <recommendedName>
        <fullName evidence="2">VOC domain-containing protein</fullName>
    </recommendedName>
</protein>
<dbReference type="InterPro" id="IPR004360">
    <property type="entry name" value="Glyas_Fos-R_dOase_dom"/>
</dbReference>
<dbReference type="Gene3D" id="1.10.10.10">
    <property type="entry name" value="Winged helix-like DNA-binding domain superfamily/Winged helix DNA-binding domain"/>
    <property type="match status" value="1"/>
</dbReference>
<dbReference type="Gene3D" id="1.20.120.450">
    <property type="entry name" value="dinb family like domain"/>
    <property type="match status" value="1"/>
</dbReference>
<gene>
    <name evidence="3" type="ORF">AXX17_ATUG04380</name>
</gene>
<dbReference type="SUPFAM" id="SSF54593">
    <property type="entry name" value="Glyoxalase/Bleomycin resistance protein/Dihydroxybiphenyl dioxygenase"/>
    <property type="match status" value="1"/>
</dbReference>
<dbReference type="EMBL" id="LUHQ01000024">
    <property type="protein sequence ID" value="OAO89113.1"/>
    <property type="molecule type" value="Genomic_DNA"/>
</dbReference>
<dbReference type="InterPro" id="IPR007837">
    <property type="entry name" value="DinB"/>
</dbReference>
<dbReference type="Pfam" id="PF13280">
    <property type="entry name" value="WYL"/>
    <property type="match status" value="1"/>
</dbReference>
<dbReference type="Proteomes" id="UP000078284">
    <property type="component" value="Unassembled WGS sequence"/>
</dbReference>
<dbReference type="PROSITE" id="PS52050">
    <property type="entry name" value="WYL"/>
    <property type="match status" value="1"/>
</dbReference>
<dbReference type="SUPFAM" id="SSF109854">
    <property type="entry name" value="DinB/YfiT-like putative metalloenzymes"/>
    <property type="match status" value="1"/>
</dbReference>
<dbReference type="PROSITE" id="PS51819">
    <property type="entry name" value="VOC"/>
    <property type="match status" value="1"/>
</dbReference>